<organism evidence="2 3">
    <name type="scientific">Candidatus Merdivivens pullistercoris</name>
    <dbReference type="NCBI Taxonomy" id="2840873"/>
    <lineage>
        <taxon>Bacteria</taxon>
        <taxon>Pseudomonadati</taxon>
        <taxon>Bacteroidota</taxon>
        <taxon>Bacteroidia</taxon>
        <taxon>Bacteroidales</taxon>
        <taxon>Muribaculaceae</taxon>
        <taxon>Muribaculaceae incertae sedis</taxon>
        <taxon>Candidatus Merdivivens</taxon>
    </lineage>
</organism>
<dbReference type="Pfam" id="PF00485">
    <property type="entry name" value="PRK"/>
    <property type="match status" value="1"/>
</dbReference>
<proteinExistence type="predicted"/>
<dbReference type="InterPro" id="IPR027417">
    <property type="entry name" value="P-loop_NTPase"/>
</dbReference>
<dbReference type="Gene3D" id="3.30.980.10">
    <property type="entry name" value="Threonyl-trna Synthetase, Chain A, domain 2"/>
    <property type="match status" value="1"/>
</dbReference>
<dbReference type="GO" id="GO:0016301">
    <property type="term" value="F:kinase activity"/>
    <property type="evidence" value="ECO:0007669"/>
    <property type="project" value="UniProtKB-KW"/>
</dbReference>
<reference evidence="2" key="1">
    <citation type="submission" date="2020-10" db="EMBL/GenBank/DDBJ databases">
        <authorList>
            <person name="Gilroy R."/>
        </authorList>
    </citation>
    <scope>NUCLEOTIDE SEQUENCE</scope>
    <source>
        <strain evidence="2">10037</strain>
    </source>
</reference>
<dbReference type="SUPFAM" id="SSF52540">
    <property type="entry name" value="P-loop containing nucleoside triphosphate hydrolases"/>
    <property type="match status" value="1"/>
</dbReference>
<evidence type="ECO:0000313" key="2">
    <source>
        <dbReference type="EMBL" id="MBO8465739.1"/>
    </source>
</evidence>
<dbReference type="InterPro" id="IPR006083">
    <property type="entry name" value="PRK/URK"/>
</dbReference>
<gene>
    <name evidence="2" type="ORF">IAB93_07075</name>
</gene>
<sequence>MMEHIDIFCENDGKHYMLEEGSRISDLLAKAGCACRFPIIAALENNLLKELDRRLYSPCKIRFIDRSHPDGRRTYMRSLCFVVQKAVAELFPDKCLTYDYSLPNGLYAEIREAGSAYGEKPTAVRIDEGDMERIRERVAGLIAADLPFLKSKADAEEAAGIFRKNRQPQKAELIESLGRFTTSLYSFDGWQDTFYGPLAPSSGTLDTYDIYRFGEGFCIRWPSIDTPEKLTSFRMQDKLYSVLKEHSDWCHIMGVSGVGSLNRCILEGKAKGLINISESLHERKYARIADMIQARRDRIRIVAIAGPSSSAKTTTSKRIALQCKVLGLNPVVLELDNYFVNREFTPKDEKGDYDFESIKAMDLKLLNSNLNDLLDGKEIEMPRFNFAEGKREYRGDRLKMKEDDILIMEGIHALNPEMTAEIDAGRIFKVYASALTSLSLDENNNISTSDNRLLRRIVRDNRTRGISPENTILRWPSVRSGETKNIFPFQENADAMFNSALIFELPALKFYVAPLLRRISPKSEAYTEAVRLLKFLDYTVTLSPEEIAAIPPTSIMREFIGGGSL</sequence>
<dbReference type="SMART" id="SM00382">
    <property type="entry name" value="AAA"/>
    <property type="match status" value="1"/>
</dbReference>
<dbReference type="Gene3D" id="3.40.50.300">
    <property type="entry name" value="P-loop containing nucleotide triphosphate hydrolases"/>
    <property type="match status" value="1"/>
</dbReference>
<dbReference type="GO" id="GO:0005524">
    <property type="term" value="F:ATP binding"/>
    <property type="evidence" value="ECO:0007669"/>
    <property type="project" value="InterPro"/>
</dbReference>
<name>A0A9D9NA55_9BACT</name>
<dbReference type="PANTHER" id="PTHR10285">
    <property type="entry name" value="URIDINE KINASE"/>
    <property type="match status" value="1"/>
</dbReference>
<accession>A0A9D9NA55</accession>
<keyword evidence="2" id="KW-0418">Kinase</keyword>
<dbReference type="Proteomes" id="UP000823597">
    <property type="component" value="Unassembled WGS sequence"/>
</dbReference>
<dbReference type="InterPro" id="IPR003593">
    <property type="entry name" value="AAA+_ATPase"/>
</dbReference>
<comment type="caution">
    <text evidence="2">The sequence shown here is derived from an EMBL/GenBank/DDBJ whole genome shotgun (WGS) entry which is preliminary data.</text>
</comment>
<dbReference type="SUPFAM" id="SSF55186">
    <property type="entry name" value="ThrRS/AlaRS common domain"/>
    <property type="match status" value="1"/>
</dbReference>
<reference evidence="2" key="2">
    <citation type="journal article" date="2021" name="PeerJ">
        <title>Extensive microbial diversity within the chicken gut microbiome revealed by metagenomics and culture.</title>
        <authorList>
            <person name="Gilroy R."/>
            <person name="Ravi A."/>
            <person name="Getino M."/>
            <person name="Pursley I."/>
            <person name="Horton D.L."/>
            <person name="Alikhan N.F."/>
            <person name="Baker D."/>
            <person name="Gharbi K."/>
            <person name="Hall N."/>
            <person name="Watson M."/>
            <person name="Adriaenssens E.M."/>
            <person name="Foster-Nyarko E."/>
            <person name="Jarju S."/>
            <person name="Secka A."/>
            <person name="Antonio M."/>
            <person name="Oren A."/>
            <person name="Chaudhuri R.R."/>
            <person name="La Ragione R."/>
            <person name="Hildebrand F."/>
            <person name="Pallen M.J."/>
        </authorList>
    </citation>
    <scope>NUCLEOTIDE SEQUENCE</scope>
    <source>
        <strain evidence="2">10037</strain>
    </source>
</reference>
<feature type="domain" description="AAA+ ATPase" evidence="1">
    <location>
        <begin position="298"/>
        <end position="459"/>
    </location>
</feature>
<dbReference type="CDD" id="cd02028">
    <property type="entry name" value="UMPK_like"/>
    <property type="match status" value="1"/>
</dbReference>
<dbReference type="AlphaFoldDB" id="A0A9D9NA55"/>
<dbReference type="InterPro" id="IPR018163">
    <property type="entry name" value="Thr/Ala-tRNA-synth_IIc_edit"/>
</dbReference>
<protein>
    <submittedName>
        <fullName evidence="2">Nucleoside kinase</fullName>
    </submittedName>
</protein>
<dbReference type="EMBL" id="JADIME010000076">
    <property type="protein sequence ID" value="MBO8465739.1"/>
    <property type="molecule type" value="Genomic_DNA"/>
</dbReference>
<keyword evidence="2" id="KW-0808">Transferase</keyword>
<evidence type="ECO:0000259" key="1">
    <source>
        <dbReference type="SMART" id="SM00382"/>
    </source>
</evidence>
<evidence type="ECO:0000313" key="3">
    <source>
        <dbReference type="Proteomes" id="UP000823597"/>
    </source>
</evidence>